<evidence type="ECO:0000313" key="2">
    <source>
        <dbReference type="EMBL" id="STP28396.1"/>
    </source>
</evidence>
<dbReference type="AlphaFoldDB" id="A0A377KH58"/>
<keyword evidence="1" id="KW-1133">Transmembrane helix</keyword>
<evidence type="ECO:0000313" key="3">
    <source>
        <dbReference type="Proteomes" id="UP000254070"/>
    </source>
</evidence>
<keyword evidence="1" id="KW-0812">Transmembrane</keyword>
<feature type="transmembrane region" description="Helical" evidence="1">
    <location>
        <begin position="6"/>
        <end position="26"/>
    </location>
</feature>
<name>A0A377KH58_9ENTE</name>
<organism evidence="2 3">
    <name type="scientific">Enterococcus durans</name>
    <dbReference type="NCBI Taxonomy" id="53345"/>
    <lineage>
        <taxon>Bacteria</taxon>
        <taxon>Bacillati</taxon>
        <taxon>Bacillota</taxon>
        <taxon>Bacilli</taxon>
        <taxon>Lactobacillales</taxon>
        <taxon>Enterococcaceae</taxon>
        <taxon>Enterococcus</taxon>
    </lineage>
</organism>
<gene>
    <name evidence="2" type="ORF">NCTC8129_00524</name>
</gene>
<keyword evidence="1" id="KW-0472">Membrane</keyword>
<proteinExistence type="predicted"/>
<dbReference type="EMBL" id="UGIF01000002">
    <property type="protein sequence ID" value="STP28396.1"/>
    <property type="molecule type" value="Genomic_DNA"/>
</dbReference>
<reference evidence="2 3" key="1">
    <citation type="submission" date="2018-06" db="EMBL/GenBank/DDBJ databases">
        <authorList>
            <consortium name="Pathogen Informatics"/>
            <person name="Doyle S."/>
        </authorList>
    </citation>
    <scope>NUCLEOTIDE SEQUENCE [LARGE SCALE GENOMIC DNA]</scope>
    <source>
        <strain evidence="2 3">NCTC8129</strain>
    </source>
</reference>
<feature type="transmembrane region" description="Helical" evidence="1">
    <location>
        <begin position="61"/>
        <end position="81"/>
    </location>
</feature>
<dbReference type="Proteomes" id="UP000254070">
    <property type="component" value="Unassembled WGS sequence"/>
</dbReference>
<sequence length="104" mass="11355">MMKKALIVFSLLFFNVVFILGVAASIYIFIASLWIVTGSFLLSPLLLLGATLLTIQDFSVFQSIASILLFALGGLLVPVCIKATKYVGNISAKYIAYNKRLIYG</sequence>
<accession>A0A377KH58</accession>
<evidence type="ECO:0000256" key="1">
    <source>
        <dbReference type="SAM" id="Phobius"/>
    </source>
</evidence>
<protein>
    <submittedName>
        <fullName evidence="2">Protein of uncharacterized function (DUF1700)</fullName>
    </submittedName>
</protein>